<gene>
    <name evidence="15" type="primary">MLN51</name>
    <name evidence="15" type="ORF">SDJN03_26194</name>
</gene>
<evidence type="ECO:0000259" key="14">
    <source>
        <dbReference type="Pfam" id="PF09405"/>
    </source>
</evidence>
<evidence type="ECO:0000256" key="13">
    <source>
        <dbReference type="SAM" id="MobiDB-lite"/>
    </source>
</evidence>
<evidence type="ECO:0000313" key="16">
    <source>
        <dbReference type="Proteomes" id="UP000685013"/>
    </source>
</evidence>
<comment type="subcellular location">
    <subcellularLocation>
        <location evidence="2">Cytoplasm</location>
    </subcellularLocation>
    <subcellularLocation>
        <location evidence="1">Nucleus</location>
    </subcellularLocation>
</comment>
<feature type="region of interest" description="Disordered" evidence="13">
    <location>
        <begin position="72"/>
        <end position="134"/>
    </location>
</feature>
<dbReference type="PANTHER" id="PTHR46837:SF5">
    <property type="entry name" value="PROTEIN MLN51 HOMOLOG"/>
    <property type="match status" value="1"/>
</dbReference>
<keyword evidence="11" id="KW-0508">mRNA splicing</keyword>
<evidence type="ECO:0000256" key="9">
    <source>
        <dbReference type="ARBA" id="ARBA00022884"/>
    </source>
</evidence>
<dbReference type="GO" id="GO:0005737">
    <property type="term" value="C:cytoplasm"/>
    <property type="evidence" value="ECO:0007669"/>
    <property type="project" value="UniProtKB-SubCell"/>
</dbReference>
<keyword evidence="4" id="KW-0813">Transport</keyword>
<reference evidence="15 16" key="1">
    <citation type="journal article" date="2021" name="Hortic Res">
        <title>The domestication of Cucurbita argyrosperma as revealed by the genome of its wild relative.</title>
        <authorList>
            <person name="Barrera-Redondo J."/>
            <person name="Sanchez-de la Vega G."/>
            <person name="Aguirre-Liguori J.A."/>
            <person name="Castellanos-Morales G."/>
            <person name="Gutierrez-Guerrero Y.T."/>
            <person name="Aguirre-Dugua X."/>
            <person name="Aguirre-Planter E."/>
            <person name="Tenaillon M.I."/>
            <person name="Lira-Saade R."/>
            <person name="Eguiarte L.E."/>
        </authorList>
    </citation>
    <scope>NUCLEOTIDE SEQUENCE [LARGE SCALE GENOMIC DNA]</scope>
    <source>
        <strain evidence="15">JBR-2021</strain>
    </source>
</reference>
<dbReference type="Proteomes" id="UP000685013">
    <property type="component" value="Chromosome 17"/>
</dbReference>
<evidence type="ECO:0000256" key="2">
    <source>
        <dbReference type="ARBA" id="ARBA00004496"/>
    </source>
</evidence>
<feature type="non-terminal residue" evidence="15">
    <location>
        <position position="364"/>
    </location>
</feature>
<feature type="compositionally biased region" description="Acidic residues" evidence="13">
    <location>
        <begin position="72"/>
        <end position="97"/>
    </location>
</feature>
<keyword evidence="5" id="KW-0963">Cytoplasm</keyword>
<dbReference type="InterPro" id="IPR018545">
    <property type="entry name" value="Btz_dom"/>
</dbReference>
<dbReference type="GO" id="GO:0003729">
    <property type="term" value="F:mRNA binding"/>
    <property type="evidence" value="ECO:0007669"/>
    <property type="project" value="InterPro"/>
</dbReference>
<dbReference type="InterPro" id="IPR044796">
    <property type="entry name" value="MLN51_plant"/>
</dbReference>
<keyword evidence="12" id="KW-0539">Nucleus</keyword>
<dbReference type="AlphaFoldDB" id="A0AAV6M693"/>
<proteinExistence type="inferred from homology"/>
<dbReference type="GO" id="GO:0051028">
    <property type="term" value="P:mRNA transport"/>
    <property type="evidence" value="ECO:0007669"/>
    <property type="project" value="UniProtKB-KW"/>
</dbReference>
<evidence type="ECO:0000256" key="7">
    <source>
        <dbReference type="ARBA" id="ARBA00022816"/>
    </source>
</evidence>
<dbReference type="PANTHER" id="PTHR46837">
    <property type="entry name" value="PROTEIN MLN51 HOMOLOG"/>
    <property type="match status" value="1"/>
</dbReference>
<evidence type="ECO:0000256" key="10">
    <source>
        <dbReference type="ARBA" id="ARBA00023161"/>
    </source>
</evidence>
<keyword evidence="9" id="KW-0694">RNA-binding</keyword>
<sequence length="364" mass="41065">MATATEEEVIMRVIRKKRSGHWRCGGGRRVTMRRVKEKGGGRSGGWGFIRMIRMVRVELRNTTMRTNWCEDVDGDEVGEGVEDVDEAEEVDEEEDEERYGNRKLAGHGETDAASGNTVKELDDDGRPLAEGPTDLHEENLEGEFDEEKKVNEPFAVPTAGAFSICMMIGLGTMQELGDRNCALEWRTHGGRRLWESKDDMKWGHDKFEEMSLQERHRDETSGKGAVIGLTSYPPASLHSQLNKVSLTDTITWWYARTTGQTRVQPAVQVPVHQSGVSDLVVDLNLHLHQNRLRQLTHLNLEMQILPQNQANRNLLWLKGKGCDSGYCWGQVPLSMGGSDYGPSWEYGILLTENRTFPHTPAFLS</sequence>
<evidence type="ECO:0000256" key="4">
    <source>
        <dbReference type="ARBA" id="ARBA00022448"/>
    </source>
</evidence>
<evidence type="ECO:0000256" key="12">
    <source>
        <dbReference type="ARBA" id="ARBA00023242"/>
    </source>
</evidence>
<keyword evidence="6" id="KW-0507">mRNA processing</keyword>
<dbReference type="GO" id="GO:0035145">
    <property type="term" value="C:exon-exon junction complex"/>
    <property type="evidence" value="ECO:0007669"/>
    <property type="project" value="InterPro"/>
</dbReference>
<keyword evidence="7" id="KW-0509">mRNA transport</keyword>
<dbReference type="Pfam" id="PF09405">
    <property type="entry name" value="Btz"/>
    <property type="match status" value="1"/>
</dbReference>
<dbReference type="GO" id="GO:0008380">
    <property type="term" value="P:RNA splicing"/>
    <property type="evidence" value="ECO:0007669"/>
    <property type="project" value="UniProtKB-KW"/>
</dbReference>
<evidence type="ECO:0000256" key="6">
    <source>
        <dbReference type="ARBA" id="ARBA00022664"/>
    </source>
</evidence>
<feature type="domain" description="Btz" evidence="14">
    <location>
        <begin position="135"/>
        <end position="220"/>
    </location>
</feature>
<protein>
    <submittedName>
        <fullName evidence="15">Protein MLN51-like protein</fullName>
    </submittedName>
</protein>
<comment type="caution">
    <text evidence="15">The sequence shown here is derived from an EMBL/GenBank/DDBJ whole genome shotgun (WGS) entry which is preliminary data.</text>
</comment>
<comment type="similarity">
    <text evidence="3">Belongs to the CASC3 family.</text>
</comment>
<keyword evidence="16" id="KW-1185">Reference proteome</keyword>
<accession>A0AAV6M693</accession>
<dbReference type="EMBL" id="JAGKQH010000017">
    <property type="protein sequence ID" value="KAG6575555.1"/>
    <property type="molecule type" value="Genomic_DNA"/>
</dbReference>
<dbReference type="GO" id="GO:0006417">
    <property type="term" value="P:regulation of translation"/>
    <property type="evidence" value="ECO:0007669"/>
    <property type="project" value="UniProtKB-KW"/>
</dbReference>
<evidence type="ECO:0000256" key="1">
    <source>
        <dbReference type="ARBA" id="ARBA00004123"/>
    </source>
</evidence>
<dbReference type="GO" id="GO:0000184">
    <property type="term" value="P:nuclear-transcribed mRNA catabolic process, nonsense-mediated decay"/>
    <property type="evidence" value="ECO:0007669"/>
    <property type="project" value="UniProtKB-KW"/>
</dbReference>
<evidence type="ECO:0000256" key="11">
    <source>
        <dbReference type="ARBA" id="ARBA00023187"/>
    </source>
</evidence>
<dbReference type="GO" id="GO:0006397">
    <property type="term" value="P:mRNA processing"/>
    <property type="evidence" value="ECO:0007669"/>
    <property type="project" value="UniProtKB-KW"/>
</dbReference>
<evidence type="ECO:0000256" key="8">
    <source>
        <dbReference type="ARBA" id="ARBA00022845"/>
    </source>
</evidence>
<organism evidence="15 16">
    <name type="scientific">Cucurbita argyrosperma subsp. sororia</name>
    <dbReference type="NCBI Taxonomy" id="37648"/>
    <lineage>
        <taxon>Eukaryota</taxon>
        <taxon>Viridiplantae</taxon>
        <taxon>Streptophyta</taxon>
        <taxon>Embryophyta</taxon>
        <taxon>Tracheophyta</taxon>
        <taxon>Spermatophyta</taxon>
        <taxon>Magnoliopsida</taxon>
        <taxon>eudicotyledons</taxon>
        <taxon>Gunneridae</taxon>
        <taxon>Pentapetalae</taxon>
        <taxon>rosids</taxon>
        <taxon>fabids</taxon>
        <taxon>Cucurbitales</taxon>
        <taxon>Cucurbitaceae</taxon>
        <taxon>Cucurbiteae</taxon>
        <taxon>Cucurbita</taxon>
    </lineage>
</organism>
<keyword evidence="10" id="KW-0866">Nonsense-mediated mRNA decay</keyword>
<name>A0AAV6M693_9ROSI</name>
<keyword evidence="8" id="KW-0810">Translation regulation</keyword>
<evidence type="ECO:0000313" key="15">
    <source>
        <dbReference type="EMBL" id="KAG6575555.1"/>
    </source>
</evidence>
<evidence type="ECO:0000256" key="3">
    <source>
        <dbReference type="ARBA" id="ARBA00009548"/>
    </source>
</evidence>
<evidence type="ECO:0000256" key="5">
    <source>
        <dbReference type="ARBA" id="ARBA00022490"/>
    </source>
</evidence>
<feature type="non-terminal residue" evidence="15">
    <location>
        <position position="1"/>
    </location>
</feature>